<feature type="domain" description="Plastid lipid-associated protein/fibrillin conserved" evidence="1">
    <location>
        <begin position="3"/>
        <end position="191"/>
    </location>
</feature>
<dbReference type="RefSeq" id="WP_162422555.1">
    <property type="nucleotide sequence ID" value="NZ_WVIE01000006.1"/>
</dbReference>
<evidence type="ECO:0000313" key="3">
    <source>
        <dbReference type="Proteomes" id="UP000646053"/>
    </source>
</evidence>
<keyword evidence="3" id="KW-1185">Reference proteome</keyword>
<dbReference type="Proteomes" id="UP000646053">
    <property type="component" value="Unassembled WGS sequence"/>
</dbReference>
<dbReference type="EMBL" id="WVIE01000006">
    <property type="protein sequence ID" value="NDJ17038.1"/>
    <property type="molecule type" value="Genomic_DNA"/>
</dbReference>
<sequence>MIGKATLLEAIAGKNRGLLSTDAQHQQILAAIAQLEDRNPTPRPVEALTLLEGDWRLIYTSSQGLLGIDRVPLLQLGQVYQSIRSANAKIYNIAELVGVPFLEGIVSVAARFKPVSERRVEVKFERSIIGLQRWADYRSPDYFISQIEAGTKFAAIDFSIENRDQQGWLDITYLDEDLRIGRGNEGSVFVLTKG</sequence>
<dbReference type="PANTHER" id="PTHR31906">
    <property type="entry name" value="PLASTID-LIPID-ASSOCIATED PROTEIN 4, CHLOROPLASTIC-RELATED"/>
    <property type="match status" value="1"/>
</dbReference>
<gene>
    <name evidence="2" type="ORF">GS601_07010</name>
</gene>
<name>A0A8J7Z5Z0_9CYAN</name>
<proteinExistence type="predicted"/>
<dbReference type="InterPro" id="IPR006843">
    <property type="entry name" value="PAP/fibrillin_dom"/>
</dbReference>
<evidence type="ECO:0000259" key="1">
    <source>
        <dbReference type="Pfam" id="PF04755"/>
    </source>
</evidence>
<evidence type="ECO:0000313" key="2">
    <source>
        <dbReference type="EMBL" id="NDJ17038.1"/>
    </source>
</evidence>
<protein>
    <submittedName>
        <fullName evidence="2">Fibrillin</fullName>
    </submittedName>
</protein>
<dbReference type="AlphaFoldDB" id="A0A8J7Z5Z0"/>
<accession>A0A8J7Z5Z0</accession>
<dbReference type="InterPro" id="IPR039633">
    <property type="entry name" value="PAP"/>
</dbReference>
<dbReference type="Pfam" id="PF04755">
    <property type="entry name" value="PAP_fibrillin"/>
    <property type="match status" value="1"/>
</dbReference>
<organism evidence="2 3">
    <name type="scientific">Myxacorys almedinensis A</name>
    <dbReference type="NCBI Taxonomy" id="2690445"/>
    <lineage>
        <taxon>Bacteria</taxon>
        <taxon>Bacillati</taxon>
        <taxon>Cyanobacteriota</taxon>
        <taxon>Cyanophyceae</taxon>
        <taxon>Leptolyngbyales</taxon>
        <taxon>Leptolyngbyaceae</taxon>
        <taxon>Myxacorys</taxon>
        <taxon>Myxacorys almedinensis</taxon>
    </lineage>
</organism>
<comment type="caution">
    <text evidence="2">The sequence shown here is derived from an EMBL/GenBank/DDBJ whole genome shotgun (WGS) entry which is preliminary data.</text>
</comment>
<reference evidence="2" key="1">
    <citation type="submission" date="2019-12" db="EMBL/GenBank/DDBJ databases">
        <title>High-Quality draft genome sequences of three cyanobacteria isolated from the limestone walls of the Old Cathedral of Coimbra.</title>
        <authorList>
            <person name="Tiago I."/>
            <person name="Soares F."/>
            <person name="Portugal A."/>
        </authorList>
    </citation>
    <scope>NUCLEOTIDE SEQUENCE</scope>
    <source>
        <strain evidence="2">A</strain>
    </source>
</reference>